<feature type="domain" description="EamA" evidence="2">
    <location>
        <begin position="20"/>
        <end position="151"/>
    </location>
</feature>
<reference evidence="3 4" key="1">
    <citation type="submission" date="2024-04" db="EMBL/GenBank/DDBJ databases">
        <title>Methanococcoides sp. LMO-2.</title>
        <authorList>
            <person name="Liang L."/>
        </authorList>
    </citation>
    <scope>NUCLEOTIDE SEQUENCE [LARGE SCALE GENOMIC DNA]</scope>
    <source>
        <strain evidence="3 4">LMO-2</strain>
    </source>
</reference>
<keyword evidence="1" id="KW-0812">Transmembrane</keyword>
<comment type="caution">
    <text evidence="3">The sequence shown here is derived from an EMBL/GenBank/DDBJ whole genome shotgun (WGS) entry which is preliminary data.</text>
</comment>
<organism evidence="3 4">
    <name type="scientific">Methanococcoides cohabitans</name>
    <dbReference type="NCBI Taxonomy" id="3136559"/>
    <lineage>
        <taxon>Archaea</taxon>
        <taxon>Methanobacteriati</taxon>
        <taxon>Methanobacteriota</taxon>
        <taxon>Stenosarchaea group</taxon>
        <taxon>Methanomicrobia</taxon>
        <taxon>Methanosarcinales</taxon>
        <taxon>Methanosarcinaceae</taxon>
        <taxon>Methanococcoides</taxon>
    </lineage>
</organism>
<dbReference type="SUPFAM" id="SSF103481">
    <property type="entry name" value="Multidrug resistance efflux transporter EmrE"/>
    <property type="match status" value="2"/>
</dbReference>
<proteinExistence type="predicted"/>
<dbReference type="EMBL" id="JBCAUS010000002">
    <property type="protein sequence ID" value="MEL4305099.1"/>
    <property type="molecule type" value="Genomic_DNA"/>
</dbReference>
<feature type="transmembrane region" description="Helical" evidence="1">
    <location>
        <begin position="21"/>
        <end position="41"/>
    </location>
</feature>
<protein>
    <submittedName>
        <fullName evidence="3">DMT family transporter</fullName>
    </submittedName>
</protein>
<keyword evidence="1" id="KW-1133">Transmembrane helix</keyword>
<keyword evidence="4" id="KW-1185">Reference proteome</keyword>
<evidence type="ECO:0000259" key="2">
    <source>
        <dbReference type="Pfam" id="PF00892"/>
    </source>
</evidence>
<sequence>MFYIVLILYVLLMGSSPVKGYMEITAGCIIYGMVGVFLAFIHDMGTLPIIFYKLLIGIFFMLVYLYLRGNLGILRLGGKRRHLLLLGIFKLMTISFYFTCIIYSGLSIAILLLYTAPMYVTILSPVVLGERVTRSGLVGLLLSMIGILLIVDPATLVRSGMDDIHFIGMAAGILSGISFSFIIMTARYVRDEYSGFSQFFWATVFCVVVLVPFAPTVSIPVLRENFLMLLLFGLVNTSISGVLYFNGLSRVRTQAASILAMLEPVSGIFFDYTILHSAIFAETILGCVFIIAGALLAVTDHISFGKYLKFET</sequence>
<feature type="transmembrane region" description="Helical" evidence="1">
    <location>
        <begin position="136"/>
        <end position="154"/>
    </location>
</feature>
<feature type="transmembrane region" description="Helical" evidence="1">
    <location>
        <begin position="226"/>
        <end position="245"/>
    </location>
</feature>
<evidence type="ECO:0000313" key="4">
    <source>
        <dbReference type="Proteomes" id="UP001396646"/>
    </source>
</evidence>
<name>A0ABU9KRU9_9EURY</name>
<dbReference type="RefSeq" id="WP_342126770.1">
    <property type="nucleotide sequence ID" value="NZ_JBCAUS010000002.1"/>
</dbReference>
<dbReference type="Proteomes" id="UP001396646">
    <property type="component" value="Unassembled WGS sequence"/>
</dbReference>
<evidence type="ECO:0000256" key="1">
    <source>
        <dbReference type="SAM" id="Phobius"/>
    </source>
</evidence>
<feature type="transmembrane region" description="Helical" evidence="1">
    <location>
        <begin position="47"/>
        <end position="67"/>
    </location>
</feature>
<dbReference type="PANTHER" id="PTHR22911:SF79">
    <property type="entry name" value="MOBA-LIKE NTP TRANSFERASE DOMAIN-CONTAINING PROTEIN"/>
    <property type="match status" value="1"/>
</dbReference>
<keyword evidence="1" id="KW-0472">Membrane</keyword>
<dbReference type="PANTHER" id="PTHR22911">
    <property type="entry name" value="ACYL-MALONYL CONDENSING ENZYME-RELATED"/>
    <property type="match status" value="1"/>
</dbReference>
<dbReference type="Pfam" id="PF00892">
    <property type="entry name" value="EamA"/>
    <property type="match status" value="2"/>
</dbReference>
<feature type="transmembrane region" description="Helical" evidence="1">
    <location>
        <begin position="88"/>
        <end position="116"/>
    </location>
</feature>
<dbReference type="InterPro" id="IPR037185">
    <property type="entry name" value="EmrE-like"/>
</dbReference>
<feature type="domain" description="EamA" evidence="2">
    <location>
        <begin position="167"/>
        <end position="298"/>
    </location>
</feature>
<gene>
    <name evidence="3" type="ORF">WOA13_04525</name>
</gene>
<dbReference type="InterPro" id="IPR000620">
    <property type="entry name" value="EamA_dom"/>
</dbReference>
<feature type="transmembrane region" description="Helical" evidence="1">
    <location>
        <begin position="166"/>
        <end position="189"/>
    </location>
</feature>
<evidence type="ECO:0000313" key="3">
    <source>
        <dbReference type="EMBL" id="MEL4305099.1"/>
    </source>
</evidence>
<accession>A0ABU9KRU9</accession>
<feature type="transmembrane region" description="Helical" evidence="1">
    <location>
        <begin position="274"/>
        <end position="298"/>
    </location>
</feature>
<feature type="transmembrane region" description="Helical" evidence="1">
    <location>
        <begin position="195"/>
        <end position="214"/>
    </location>
</feature>